<dbReference type="VEuPathDB" id="FungiDB:BON22_3697"/>
<keyword evidence="15" id="KW-1185">Reference proteome</keyword>
<dbReference type="Pfam" id="PF12621">
    <property type="entry name" value="PHM7_ext"/>
    <property type="match status" value="1"/>
</dbReference>
<dbReference type="EMBL" id="MPUK01000007">
    <property type="protein sequence ID" value="ONH66404.1"/>
    <property type="molecule type" value="Genomic_DNA"/>
</dbReference>
<name>A0A061B1G1_CYBFA</name>
<comment type="similarity">
    <text evidence="2">Belongs to the CSC1 (TC 1.A.17) family.</text>
</comment>
<dbReference type="GO" id="GO:0005227">
    <property type="term" value="F:calcium-activated cation channel activity"/>
    <property type="evidence" value="ECO:0007669"/>
    <property type="project" value="InterPro"/>
</dbReference>
<feature type="transmembrane region" description="Helical" evidence="8">
    <location>
        <begin position="562"/>
        <end position="584"/>
    </location>
</feature>
<dbReference type="STRING" id="36022.A0A061B1G1"/>
<dbReference type="EMBL" id="LK052892">
    <property type="protein sequence ID" value="CDR41460.1"/>
    <property type="molecule type" value="Genomic_DNA"/>
</dbReference>
<evidence type="ECO:0000313" key="15">
    <source>
        <dbReference type="Proteomes" id="UP000189513"/>
    </source>
</evidence>
<keyword evidence="3" id="KW-0813">Transport</keyword>
<feature type="compositionally biased region" description="Basic and acidic residues" evidence="7">
    <location>
        <begin position="753"/>
        <end position="762"/>
    </location>
</feature>
<feature type="transmembrane region" description="Helical" evidence="8">
    <location>
        <begin position="147"/>
        <end position="166"/>
    </location>
</feature>
<feature type="transmembrane region" description="Helical" evidence="8">
    <location>
        <begin position="629"/>
        <end position="650"/>
    </location>
</feature>
<evidence type="ECO:0000259" key="10">
    <source>
        <dbReference type="Pfam" id="PF12621"/>
    </source>
</evidence>
<evidence type="ECO:0000256" key="8">
    <source>
        <dbReference type="SAM" id="Phobius"/>
    </source>
</evidence>
<feature type="domain" description="CSC1/OSCA1-like 7TM region" evidence="9">
    <location>
        <begin position="375"/>
        <end position="648"/>
    </location>
</feature>
<dbReference type="GO" id="GO:0005886">
    <property type="term" value="C:plasma membrane"/>
    <property type="evidence" value="ECO:0007669"/>
    <property type="project" value="TreeGrafter"/>
</dbReference>
<feature type="transmembrane region" description="Helical" evidence="8">
    <location>
        <begin position="468"/>
        <end position="496"/>
    </location>
</feature>
<dbReference type="AlphaFoldDB" id="A0A061B1G1"/>
<keyword evidence="6 8" id="KW-0472">Membrane</keyword>
<evidence type="ECO:0000256" key="3">
    <source>
        <dbReference type="ARBA" id="ARBA00022448"/>
    </source>
</evidence>
<feature type="transmembrane region" description="Helical" evidence="8">
    <location>
        <begin position="656"/>
        <end position="674"/>
    </location>
</feature>
<reference evidence="15" key="2">
    <citation type="journal article" date="2017" name="Genome Announc.">
        <title>Genome sequences of Cyberlindnera fabianii 65, Pichia kudriavzevii 129, and Saccharomyces cerevisiae 131 isolated from fermented masau fruits in Zimbabwe.</title>
        <authorList>
            <person name="van Rijswijck I.M.H."/>
            <person name="Derks M.F.L."/>
            <person name="Abee T."/>
            <person name="de Ridder D."/>
            <person name="Smid E.J."/>
        </authorList>
    </citation>
    <scope>NUCLEOTIDE SEQUENCE [LARGE SCALE GENOMIC DNA]</scope>
    <source>
        <strain evidence="15">65</strain>
    </source>
</reference>
<dbReference type="Pfam" id="PF02714">
    <property type="entry name" value="RSN1_7TM"/>
    <property type="match status" value="1"/>
</dbReference>
<feature type="transmembrane region" description="Helical" evidence="8">
    <location>
        <begin position="590"/>
        <end position="609"/>
    </location>
</feature>
<keyword evidence="5 8" id="KW-1133">Transmembrane helix</keyword>
<feature type="domain" description="CSC1/OSCA1-like N-terminal transmembrane" evidence="11">
    <location>
        <begin position="14"/>
        <end position="168"/>
    </location>
</feature>
<feature type="transmembrane region" description="Helical" evidence="8">
    <location>
        <begin position="96"/>
        <end position="116"/>
    </location>
</feature>
<feature type="region of interest" description="Disordered" evidence="7">
    <location>
        <begin position="720"/>
        <end position="762"/>
    </location>
</feature>
<dbReference type="InterPro" id="IPR045122">
    <property type="entry name" value="Csc1-like"/>
</dbReference>
<dbReference type="Pfam" id="PF14703">
    <property type="entry name" value="PHM7_cyt"/>
    <property type="match status" value="1"/>
</dbReference>
<sequence>MASDSSSSGSSTSAFVSALIFYGIIGAILITVFSIFRPKERRVYEPKTMELAKSQKEQIPPRVPKGAWAWATFLYTKPQAFFLQYAGVDAYLFTRYIGIFAGISLIGCIILLPILLPVNATNGQNLSGFDLLAYSNVTPSGSNKQRYFAHAFLSWAFFGLIVFVIYKELVYYVSLRHSLQTTPMYDGLLSSRTLMLWDIPDKYDDVESVKSIFPLAQRIWFARDYKELTKLVKERTKLSNKYEGTLNKVIQKAVKYQKKLVKKGEKLPEEPQGYIQKEPTHKLGKIPFIGKKVNTIDYSIDRLGELNTEISEVQATPETGKQAPAVFIEFPNQLEAQRAYQAVPFASFKQRAIGVSPEDVVWSTLAYNKTQRLIRTILANTFLTLLIIFWAIPVAVVGCISNITFLTEKVPFLKFINNCPKVILGLITAILPTVALAILMSLVPVIIKAVGKQSGLTTRQQIENYCQSWYFGFQVVQVFLVVTLASSASSTVTAIIDEPDSAMTLLSQNLPKASNFYIAYFLMQGLMTPAKSLLQAVPLILSKVLGFLQNTPRKKWTKFNTLSTPQWGVVYPPIELLVVLFVVYAIISPILLIFSTFALALMYMAYLYLTTYVYGHPTIDMRGRNYPKALFQTFVGLYLAEICCLGLFIMSKSWGPVVLEAVMLVVTVLAHLYYRYKFERLFDAVPITAIQEARGDGNLYPSDMGNKEIKETGKNYWTENSDGSYTVTREKTDPAADSNSSKNETVVGAPDGPSKDLTQDDVNKTTDINTLEKQAKKSPGLVLKRFFSPKDGYNFSLIRSQLPAYFNLSTSYTSEFLDTAYNDPVISDEEPHIWIPRDPLGVSQYEIAKTEGKVDVSDINTTFDDKGKFDVTGPPPAYDGEVQI</sequence>
<dbReference type="Proteomes" id="UP000189513">
    <property type="component" value="Unassembled WGS sequence"/>
</dbReference>
<proteinExistence type="inferred from homology"/>
<feature type="transmembrane region" description="Helical" evidence="8">
    <location>
        <begin position="377"/>
        <end position="403"/>
    </location>
</feature>
<dbReference type="Pfam" id="PF13967">
    <property type="entry name" value="RSN1_TM"/>
    <property type="match status" value="1"/>
</dbReference>
<evidence type="ECO:0000256" key="1">
    <source>
        <dbReference type="ARBA" id="ARBA00004141"/>
    </source>
</evidence>
<evidence type="ECO:0000259" key="11">
    <source>
        <dbReference type="Pfam" id="PF13967"/>
    </source>
</evidence>
<dbReference type="PANTHER" id="PTHR13018:SF139">
    <property type="entry name" value="PHOSPHATE METABOLISM PROTEIN 7"/>
    <property type="match status" value="1"/>
</dbReference>
<dbReference type="InterPro" id="IPR032880">
    <property type="entry name" value="CSC1/OSCA1-like_N"/>
</dbReference>
<gene>
    <name evidence="14" type="ORF">BON22_3697</name>
    <name evidence="13" type="ORF">CYFA0S_07e02410g</name>
</gene>
<evidence type="ECO:0000256" key="4">
    <source>
        <dbReference type="ARBA" id="ARBA00022692"/>
    </source>
</evidence>
<protein>
    <submittedName>
        <fullName evidence="13">CYFA0S07e02410g1_1</fullName>
    </submittedName>
    <submittedName>
        <fullName evidence="14">Phosphate metabolism protein 7</fullName>
    </submittedName>
</protein>
<feature type="transmembrane region" description="Helical" evidence="8">
    <location>
        <begin position="423"/>
        <end position="447"/>
    </location>
</feature>
<feature type="domain" description="CSC1/OSCA1-like cytosolic" evidence="12">
    <location>
        <begin position="191"/>
        <end position="363"/>
    </location>
</feature>
<dbReference type="OMA" id="NWACVAL"/>
<dbReference type="InterPro" id="IPR003864">
    <property type="entry name" value="CSC1/OSCA1-like_7TM"/>
</dbReference>
<feature type="transmembrane region" description="Helical" evidence="8">
    <location>
        <begin position="516"/>
        <end position="541"/>
    </location>
</feature>
<dbReference type="InterPro" id="IPR022257">
    <property type="entry name" value="PHM7_ext"/>
</dbReference>
<dbReference type="InterPro" id="IPR027815">
    <property type="entry name" value="CSC1/OSCA1-like_cyt"/>
</dbReference>
<evidence type="ECO:0000256" key="6">
    <source>
        <dbReference type="ARBA" id="ARBA00023136"/>
    </source>
</evidence>
<keyword evidence="4 8" id="KW-0812">Transmembrane</keyword>
<evidence type="ECO:0000256" key="2">
    <source>
        <dbReference type="ARBA" id="ARBA00007779"/>
    </source>
</evidence>
<evidence type="ECO:0000256" key="7">
    <source>
        <dbReference type="SAM" id="MobiDB-lite"/>
    </source>
</evidence>
<evidence type="ECO:0000259" key="12">
    <source>
        <dbReference type="Pfam" id="PF14703"/>
    </source>
</evidence>
<feature type="transmembrane region" description="Helical" evidence="8">
    <location>
        <begin position="12"/>
        <end position="36"/>
    </location>
</feature>
<accession>A0A061B1G1</accession>
<dbReference type="OrthoDB" id="1076608at2759"/>
<organism evidence="13">
    <name type="scientific">Cyberlindnera fabianii</name>
    <name type="common">Yeast</name>
    <name type="synonym">Hansenula fabianii</name>
    <dbReference type="NCBI Taxonomy" id="36022"/>
    <lineage>
        <taxon>Eukaryota</taxon>
        <taxon>Fungi</taxon>
        <taxon>Dikarya</taxon>
        <taxon>Ascomycota</taxon>
        <taxon>Saccharomycotina</taxon>
        <taxon>Saccharomycetes</taxon>
        <taxon>Phaffomycetales</taxon>
        <taxon>Phaffomycetaceae</taxon>
        <taxon>Cyberlindnera</taxon>
    </lineage>
</organism>
<reference evidence="13" key="1">
    <citation type="journal article" date="2014" name="Genome Announc.">
        <title>Genome sequence of the yeast Cyberlindnera fabianii (Hansenula fabianii).</title>
        <authorList>
            <person name="Freel K.C."/>
            <person name="Sarilar V."/>
            <person name="Neuveglise C."/>
            <person name="Devillers H."/>
            <person name="Friedrich A."/>
            <person name="Schacherer J."/>
        </authorList>
    </citation>
    <scope>NUCLEOTIDE SEQUENCE</scope>
    <source>
        <strain evidence="13">YJS4271</strain>
    </source>
</reference>
<dbReference type="PANTHER" id="PTHR13018">
    <property type="entry name" value="PROBABLE MEMBRANE PROTEIN DUF221-RELATED"/>
    <property type="match status" value="1"/>
</dbReference>
<evidence type="ECO:0000313" key="14">
    <source>
        <dbReference type="EMBL" id="ONH66404.1"/>
    </source>
</evidence>
<evidence type="ECO:0000313" key="13">
    <source>
        <dbReference type="EMBL" id="CDR41460.1"/>
    </source>
</evidence>
<evidence type="ECO:0000259" key="9">
    <source>
        <dbReference type="Pfam" id="PF02714"/>
    </source>
</evidence>
<reference evidence="14" key="3">
    <citation type="submission" date="2017-01" db="EMBL/GenBank/DDBJ databases">
        <authorList>
            <person name="Mah S.A."/>
            <person name="Swanson W.J."/>
            <person name="Moy G.W."/>
            <person name="Vacquier V.D."/>
        </authorList>
    </citation>
    <scope>NUCLEOTIDE SEQUENCE [LARGE SCALE GENOMIC DNA]</scope>
    <source>
        <strain evidence="14">65</strain>
    </source>
</reference>
<comment type="subcellular location">
    <subcellularLocation>
        <location evidence="1">Membrane</location>
        <topology evidence="1">Multi-pass membrane protein</topology>
    </subcellularLocation>
</comment>
<feature type="domain" description="10TM putative phosphate transporter extracellular tail" evidence="10">
    <location>
        <begin position="786"/>
        <end position="876"/>
    </location>
</feature>
<evidence type="ECO:0000256" key="5">
    <source>
        <dbReference type="ARBA" id="ARBA00022989"/>
    </source>
</evidence>